<dbReference type="Gene3D" id="1.25.40.10">
    <property type="entry name" value="Tetratricopeptide repeat domain"/>
    <property type="match status" value="1"/>
</dbReference>
<comment type="subcellular location">
    <subcellularLocation>
        <location evidence="1">Membrane</location>
    </subcellularLocation>
</comment>
<feature type="domain" description="Beta-lactamase-related" evidence="4">
    <location>
        <begin position="45"/>
        <end position="352"/>
    </location>
</feature>
<accession>A0AAU7BSZ7</accession>
<dbReference type="SUPFAM" id="SSF48452">
    <property type="entry name" value="TPR-like"/>
    <property type="match status" value="1"/>
</dbReference>
<dbReference type="EMBL" id="CP157199">
    <property type="protein sequence ID" value="XBG61224.1"/>
    <property type="molecule type" value="Genomic_DNA"/>
</dbReference>
<keyword evidence="3" id="KW-0802">TPR repeat</keyword>
<gene>
    <name evidence="5" type="ORF">ABGB03_15325</name>
</gene>
<dbReference type="InterPro" id="IPR001466">
    <property type="entry name" value="Beta-lactam-related"/>
</dbReference>
<evidence type="ECO:0000256" key="1">
    <source>
        <dbReference type="ARBA" id="ARBA00004370"/>
    </source>
</evidence>
<evidence type="ECO:0000256" key="3">
    <source>
        <dbReference type="PROSITE-ProRule" id="PRU00339"/>
    </source>
</evidence>
<dbReference type="SUPFAM" id="SSF56601">
    <property type="entry name" value="beta-lactamase/transpeptidase-like"/>
    <property type="match status" value="1"/>
</dbReference>
<dbReference type="SMART" id="SM00028">
    <property type="entry name" value="TPR"/>
    <property type="match status" value="1"/>
</dbReference>
<dbReference type="GO" id="GO:0016020">
    <property type="term" value="C:membrane"/>
    <property type="evidence" value="ECO:0007669"/>
    <property type="project" value="UniProtKB-SubCell"/>
</dbReference>
<dbReference type="Pfam" id="PF00144">
    <property type="entry name" value="Beta-lactamase"/>
    <property type="match status" value="1"/>
</dbReference>
<protein>
    <submittedName>
        <fullName evidence="5">Serine hydrolase</fullName>
    </submittedName>
</protein>
<dbReference type="PROSITE" id="PS50293">
    <property type="entry name" value="TPR_REGION"/>
    <property type="match status" value="1"/>
</dbReference>
<feature type="repeat" description="TPR" evidence="3">
    <location>
        <begin position="431"/>
        <end position="464"/>
    </location>
</feature>
<dbReference type="InterPro" id="IPR011990">
    <property type="entry name" value="TPR-like_helical_dom_sf"/>
</dbReference>
<sequence length="478" mass="54724">MKATIWILVSLITLFSNQEKNLLNETPSEILEIESYLNSIDGFSGVVLIAKEDRVLFNKAYGYAHLGHKVSNNINTKFSYASIGKSFTAVSIFQLIQAGKLSLDDNVGKFIPDYPNQVVRDSVTVRLLLIHRSGMPNYFGTEELKNTSKDIYRNMNDLASLYENKPMEFKPNERFSYRNTNYILLAKIIEEVSKISYEQYIEDNIFSIAGMKNTGLFDIDHPIENAAEGYTLSNIHPNKFQKNIFMGTVKGSAAGGGYTTADDLYKFVLAFKENRLLDSNYTNLMKTQKSDDEWYGYGMQFPDTADSKMYGHSGGHFGVGCEWRVYEKQNYTVIILTNKDADQGFLDARFYIHKILAKSTSMIDSYFYTKQVIEACFDKGLEYAKYMIQNNAESLSERDLNAKGYEMIKRGYYKKAIQLFKLEVYAFSKSYDAYDSLGEAYMEDGDIEKSIQNYEKSLELNSENKNAIKKLKQLSKNK</sequence>
<evidence type="ECO:0000313" key="5">
    <source>
        <dbReference type="EMBL" id="XBG61224.1"/>
    </source>
</evidence>
<keyword evidence="5" id="KW-0378">Hydrolase</keyword>
<dbReference type="PROSITE" id="PS50005">
    <property type="entry name" value="TPR"/>
    <property type="match status" value="1"/>
</dbReference>
<dbReference type="RefSeq" id="WP_347923610.1">
    <property type="nucleotide sequence ID" value="NZ_CP157199.1"/>
</dbReference>
<dbReference type="InterPro" id="IPR019734">
    <property type="entry name" value="TPR_rpt"/>
</dbReference>
<name>A0AAU7BSZ7_9FLAO</name>
<dbReference type="PANTHER" id="PTHR46825:SF11">
    <property type="entry name" value="PENICILLIN-BINDING PROTEIN 4"/>
    <property type="match status" value="1"/>
</dbReference>
<keyword evidence="2" id="KW-0472">Membrane</keyword>
<dbReference type="Gene3D" id="3.40.710.10">
    <property type="entry name" value="DD-peptidase/beta-lactamase superfamily"/>
    <property type="match status" value="1"/>
</dbReference>
<dbReference type="AlphaFoldDB" id="A0AAU7BSZ7"/>
<evidence type="ECO:0000259" key="4">
    <source>
        <dbReference type="Pfam" id="PF00144"/>
    </source>
</evidence>
<dbReference type="InterPro" id="IPR012338">
    <property type="entry name" value="Beta-lactam/transpept-like"/>
</dbReference>
<reference evidence="5" key="1">
    <citation type="submission" date="2024-05" db="EMBL/GenBank/DDBJ databases">
        <title>Pontimicrobium maritimus sp. nov., isolated form sea water.</title>
        <authorList>
            <person name="Muhammad N."/>
            <person name="Vuong T.Q."/>
            <person name="Han H.L."/>
            <person name="Kim S.-G."/>
        </authorList>
    </citation>
    <scope>NUCLEOTIDE SEQUENCE</scope>
    <source>
        <strain evidence="5">SW4</strain>
    </source>
</reference>
<organism evidence="5">
    <name type="scientific">Pontimicrobium sp. SW4</name>
    <dbReference type="NCBI Taxonomy" id="3153519"/>
    <lineage>
        <taxon>Bacteria</taxon>
        <taxon>Pseudomonadati</taxon>
        <taxon>Bacteroidota</taxon>
        <taxon>Flavobacteriia</taxon>
        <taxon>Flavobacteriales</taxon>
        <taxon>Flavobacteriaceae</taxon>
        <taxon>Pontimicrobium</taxon>
    </lineage>
</organism>
<dbReference type="InterPro" id="IPR050491">
    <property type="entry name" value="AmpC-like"/>
</dbReference>
<proteinExistence type="predicted"/>
<dbReference type="GO" id="GO:0016787">
    <property type="term" value="F:hydrolase activity"/>
    <property type="evidence" value="ECO:0007669"/>
    <property type="project" value="UniProtKB-KW"/>
</dbReference>
<dbReference type="PANTHER" id="PTHR46825">
    <property type="entry name" value="D-ALANYL-D-ALANINE-CARBOXYPEPTIDASE/ENDOPEPTIDASE AMPH"/>
    <property type="match status" value="1"/>
</dbReference>
<evidence type="ECO:0000256" key="2">
    <source>
        <dbReference type="ARBA" id="ARBA00023136"/>
    </source>
</evidence>